<sequence>MINQTTKKPIILISQRVERHEQRNETRDSLDQALSRWVVASEAIPINLPNTLLPEMLKELLVQLMPTGIILSGGNNVGEFCERDKTETVLLDWAKLQNVPVLGICRGMQFIGIWSGTTLERAKGHVAENHEICGDLNSIVNSYHDYSLKSVPKGFRPLAYAQDGHLEAITSETDWPCEGWMWHPERDTPFDLTWLTRFRLLMRLD</sequence>
<dbReference type="Pfam" id="PF00117">
    <property type="entry name" value="GATase"/>
    <property type="match status" value="1"/>
</dbReference>
<dbReference type="GO" id="GO:0033969">
    <property type="term" value="F:gamma-glutamyl-gamma-aminobutyrate hydrolase activity"/>
    <property type="evidence" value="ECO:0007669"/>
    <property type="project" value="TreeGrafter"/>
</dbReference>
<dbReference type="PROSITE" id="PS51273">
    <property type="entry name" value="GATASE_TYPE_1"/>
    <property type="match status" value="1"/>
</dbReference>
<keyword evidence="3" id="KW-1185">Reference proteome</keyword>
<protein>
    <recommendedName>
        <fullName evidence="1">Glutamine amidotransferase domain-containing protein</fullName>
    </recommendedName>
</protein>
<dbReference type="InterPro" id="IPR044668">
    <property type="entry name" value="PuuD-like"/>
</dbReference>
<gene>
    <name evidence="2" type="ORF">GARC_1766</name>
</gene>
<evidence type="ECO:0000313" key="2">
    <source>
        <dbReference type="EMBL" id="GAC18737.1"/>
    </source>
</evidence>
<dbReference type="PANTHER" id="PTHR43235:SF1">
    <property type="entry name" value="GLUTAMINE AMIDOTRANSFERASE PB2B2.05-RELATED"/>
    <property type="match status" value="1"/>
</dbReference>
<dbReference type="eggNOG" id="COG2071">
    <property type="taxonomic scope" value="Bacteria"/>
</dbReference>
<accession>K6YKP8</accession>
<dbReference type="GO" id="GO:0005829">
    <property type="term" value="C:cytosol"/>
    <property type="evidence" value="ECO:0007669"/>
    <property type="project" value="TreeGrafter"/>
</dbReference>
<dbReference type="InterPro" id="IPR017926">
    <property type="entry name" value="GATASE"/>
</dbReference>
<proteinExistence type="predicted"/>
<dbReference type="AlphaFoldDB" id="K6YKP8"/>
<evidence type="ECO:0000259" key="1">
    <source>
        <dbReference type="Pfam" id="PF00117"/>
    </source>
</evidence>
<dbReference type="EMBL" id="BAEO01000024">
    <property type="protein sequence ID" value="GAC18737.1"/>
    <property type="molecule type" value="Genomic_DNA"/>
</dbReference>
<dbReference type="Gene3D" id="3.40.50.880">
    <property type="match status" value="1"/>
</dbReference>
<reference evidence="2 3" key="1">
    <citation type="journal article" date="2017" name="Antonie Van Leeuwenhoek">
        <title>Rhizobium rhizosphaerae sp. nov., a novel species isolated from rice rhizosphere.</title>
        <authorList>
            <person name="Zhao J.J."/>
            <person name="Zhang J."/>
            <person name="Zhang R.J."/>
            <person name="Zhang C.W."/>
            <person name="Yin H.Q."/>
            <person name="Zhang X.X."/>
        </authorList>
    </citation>
    <scope>NUCLEOTIDE SEQUENCE [LARGE SCALE GENOMIC DNA]</scope>
    <source>
        <strain evidence="2 3">BSs20135</strain>
    </source>
</reference>
<dbReference type="SUPFAM" id="SSF52317">
    <property type="entry name" value="Class I glutamine amidotransferase-like"/>
    <property type="match status" value="1"/>
</dbReference>
<feature type="domain" description="Glutamine amidotransferase" evidence="1">
    <location>
        <begin position="53"/>
        <end position="195"/>
    </location>
</feature>
<dbReference type="Proteomes" id="UP000006327">
    <property type="component" value="Unassembled WGS sequence"/>
</dbReference>
<dbReference type="RefSeq" id="WP_007618863.1">
    <property type="nucleotide sequence ID" value="NZ_BAEO01000024.1"/>
</dbReference>
<organism evidence="2 3">
    <name type="scientific">Paraglaciecola arctica BSs20135</name>
    <dbReference type="NCBI Taxonomy" id="493475"/>
    <lineage>
        <taxon>Bacteria</taxon>
        <taxon>Pseudomonadati</taxon>
        <taxon>Pseudomonadota</taxon>
        <taxon>Gammaproteobacteria</taxon>
        <taxon>Alteromonadales</taxon>
        <taxon>Alteromonadaceae</taxon>
        <taxon>Paraglaciecola</taxon>
    </lineage>
</organism>
<dbReference type="OrthoDB" id="9813383at2"/>
<dbReference type="InterPro" id="IPR029062">
    <property type="entry name" value="Class_I_gatase-like"/>
</dbReference>
<comment type="caution">
    <text evidence="2">The sequence shown here is derived from an EMBL/GenBank/DDBJ whole genome shotgun (WGS) entry which is preliminary data.</text>
</comment>
<dbReference type="STRING" id="493475.GARC_1766"/>
<evidence type="ECO:0000313" key="3">
    <source>
        <dbReference type="Proteomes" id="UP000006327"/>
    </source>
</evidence>
<name>K6YKP8_9ALTE</name>
<dbReference type="GO" id="GO:0006598">
    <property type="term" value="P:polyamine catabolic process"/>
    <property type="evidence" value="ECO:0007669"/>
    <property type="project" value="TreeGrafter"/>
</dbReference>
<dbReference type="PANTHER" id="PTHR43235">
    <property type="entry name" value="GLUTAMINE AMIDOTRANSFERASE PB2B2.05-RELATED"/>
    <property type="match status" value="1"/>
</dbReference>